<proteinExistence type="predicted"/>
<dbReference type="OrthoDB" id="330925at2"/>
<comment type="caution">
    <text evidence="2">The sequence shown here is derived from an EMBL/GenBank/DDBJ whole genome shotgun (WGS) entry which is preliminary data.</text>
</comment>
<evidence type="ECO:0000256" key="1">
    <source>
        <dbReference type="SAM" id="Phobius"/>
    </source>
</evidence>
<keyword evidence="1" id="KW-0812">Transmembrane</keyword>
<dbReference type="EMBL" id="QBKS01000001">
    <property type="protein sequence ID" value="PTX56061.1"/>
    <property type="molecule type" value="Genomic_DNA"/>
</dbReference>
<feature type="transmembrane region" description="Helical" evidence="1">
    <location>
        <begin position="12"/>
        <end position="40"/>
    </location>
</feature>
<evidence type="ECO:0000313" key="3">
    <source>
        <dbReference type="Proteomes" id="UP000243978"/>
    </source>
</evidence>
<organism evidence="2 3">
    <name type="scientific">Litoreibacter ponti</name>
    <dbReference type="NCBI Taxonomy" id="1510457"/>
    <lineage>
        <taxon>Bacteria</taxon>
        <taxon>Pseudomonadati</taxon>
        <taxon>Pseudomonadota</taxon>
        <taxon>Alphaproteobacteria</taxon>
        <taxon>Rhodobacterales</taxon>
        <taxon>Roseobacteraceae</taxon>
        <taxon>Litoreibacter</taxon>
    </lineage>
</organism>
<keyword evidence="1" id="KW-1133">Transmembrane helix</keyword>
<gene>
    <name evidence="2" type="ORF">C8N43_0711</name>
</gene>
<name>A0A2T6BJ22_9RHOB</name>
<sequence length="139" mass="15053">MTLETQSRNIRIVAGITIFFGLLTALSAYPAFNAIYVIFADLVIWPADDFHRPLSAETRLTQAIMGGIFTGFGVMWWVASGALLRAAPEATRKMLFAGAVTWFVTDSAGSVLVGAAANVPPNIAFFLLFLWALRAPKEA</sequence>
<dbReference type="RefSeq" id="WP_146174151.1">
    <property type="nucleotide sequence ID" value="NZ_QBKS01000001.1"/>
</dbReference>
<keyword evidence="3" id="KW-1185">Reference proteome</keyword>
<feature type="transmembrane region" description="Helical" evidence="1">
    <location>
        <begin position="119"/>
        <end position="136"/>
    </location>
</feature>
<evidence type="ECO:0000313" key="2">
    <source>
        <dbReference type="EMBL" id="PTX56061.1"/>
    </source>
</evidence>
<reference evidence="2 3" key="1">
    <citation type="submission" date="2018-04" db="EMBL/GenBank/DDBJ databases">
        <title>Genomic Encyclopedia of Archaeal and Bacterial Type Strains, Phase II (KMG-II): from individual species to whole genera.</title>
        <authorList>
            <person name="Goeker M."/>
        </authorList>
    </citation>
    <scope>NUCLEOTIDE SEQUENCE [LARGE SCALE GENOMIC DNA]</scope>
    <source>
        <strain evidence="2 3">DSM 100977</strain>
    </source>
</reference>
<protein>
    <submittedName>
        <fullName evidence="2">Uncharacterized protein</fullName>
    </submittedName>
</protein>
<dbReference type="AlphaFoldDB" id="A0A2T6BJ22"/>
<keyword evidence="1" id="KW-0472">Membrane</keyword>
<feature type="transmembrane region" description="Helical" evidence="1">
    <location>
        <begin position="60"/>
        <end position="83"/>
    </location>
</feature>
<accession>A0A2T6BJ22</accession>
<dbReference type="Proteomes" id="UP000243978">
    <property type="component" value="Unassembled WGS sequence"/>
</dbReference>